<evidence type="ECO:0000313" key="2">
    <source>
        <dbReference type="Proteomes" id="UP001056455"/>
    </source>
</evidence>
<dbReference type="RefSeq" id="WP_252592008.1">
    <property type="nucleotide sequence ID" value="NZ_CP099489.1"/>
</dbReference>
<sequence length="216" mass="23318">MTQLHAIHKGVGVVRPTSDIDILLHIETGRGAPRRAAAALEELGYELQPPVDPRTARAHRWLRPGQRVDVAGGRGQVDVVRADHAAPSVVERMRGHDMVPIAGGTQALQRTINATLIIRAGVPTTISVPRAFGAVLLKSAAYLADSRDRDRHLFDAAALLACIDDPFEEAAELRGSDRRRIATLSDRLTEGHPSWRALTPRARANGQAALRILAAA</sequence>
<evidence type="ECO:0008006" key="3">
    <source>
        <dbReference type="Google" id="ProtNLM"/>
    </source>
</evidence>
<dbReference type="EMBL" id="CP099489">
    <property type="protein sequence ID" value="USQ79093.1"/>
    <property type="molecule type" value="Genomic_DNA"/>
</dbReference>
<reference evidence="1" key="1">
    <citation type="submission" date="2022-06" db="EMBL/GenBank/DDBJ databases">
        <title>Ornithinimicrobium HY1793.</title>
        <authorList>
            <person name="Huang Y."/>
        </authorList>
    </citation>
    <scope>NUCLEOTIDE SEQUENCE</scope>
    <source>
        <strain evidence="1">HY1793</strain>
    </source>
</reference>
<proteinExistence type="predicted"/>
<keyword evidence="2" id="KW-1185">Reference proteome</keyword>
<dbReference type="Proteomes" id="UP001056455">
    <property type="component" value="Chromosome"/>
</dbReference>
<gene>
    <name evidence="1" type="ORF">NF556_15935</name>
</gene>
<evidence type="ECO:0000313" key="1">
    <source>
        <dbReference type="EMBL" id="USQ79093.1"/>
    </source>
</evidence>
<name>A0ABY4YQN8_9MICO</name>
<accession>A0ABY4YQN8</accession>
<organism evidence="1 2">
    <name type="scientific">Ornithinimicrobium faecis</name>
    <dbReference type="NCBI Taxonomy" id="2934158"/>
    <lineage>
        <taxon>Bacteria</taxon>
        <taxon>Bacillati</taxon>
        <taxon>Actinomycetota</taxon>
        <taxon>Actinomycetes</taxon>
        <taxon>Micrococcales</taxon>
        <taxon>Ornithinimicrobiaceae</taxon>
        <taxon>Ornithinimicrobium</taxon>
    </lineage>
</organism>
<protein>
    <recommendedName>
        <fullName evidence="3">Nucleotidyltransferase-like protein</fullName>
    </recommendedName>
</protein>